<reference evidence="2 3" key="1">
    <citation type="submission" date="2009-01" db="EMBL/GenBank/DDBJ databases">
        <authorList>
            <person name="Fulton L."/>
            <person name="Clifton S."/>
            <person name="Fulton B."/>
            <person name="Xu J."/>
            <person name="Minx P."/>
            <person name="Pepin K.H."/>
            <person name="Johnson M."/>
            <person name="Bhonagiri V."/>
            <person name="Nash W.E."/>
            <person name="Mardis E.R."/>
            <person name="Wilson R.K."/>
        </authorList>
    </citation>
    <scope>NUCLEOTIDE SEQUENCE [LARGE SCALE GENOMIC DNA]</scope>
    <source>
        <strain evidence="3">DSM 10507 / JCM 14656 / S5a33</strain>
    </source>
</reference>
<sequence length="46" mass="4847">MRTLQEGSSPQSGLRSSKIEGMGEKNGSGLVRFNAVAAHFVIVLAD</sequence>
<dbReference type="AlphaFoldDB" id="C0CMR9"/>
<proteinExistence type="predicted"/>
<accession>C0CMR9</accession>
<comment type="caution">
    <text evidence="2">The sequence shown here is derived from an EMBL/GenBank/DDBJ whole genome shotgun (WGS) entry which is preliminary data.</text>
</comment>
<dbReference type="EMBL" id="ACBZ01000115">
    <property type="protein sequence ID" value="EEG48938.1"/>
    <property type="molecule type" value="Genomic_DNA"/>
</dbReference>
<organism evidence="2 3">
    <name type="scientific">Blautia hydrogenotrophica (strain DSM 10507 / JCM 14656 / S5a33)</name>
    <name type="common">Ruminococcus hydrogenotrophicus</name>
    <dbReference type="NCBI Taxonomy" id="476272"/>
    <lineage>
        <taxon>Bacteria</taxon>
        <taxon>Bacillati</taxon>
        <taxon>Bacillota</taxon>
        <taxon>Clostridia</taxon>
        <taxon>Lachnospirales</taxon>
        <taxon>Lachnospiraceae</taxon>
        <taxon>Blautia</taxon>
    </lineage>
</organism>
<gene>
    <name evidence="2" type="ORF">RUMHYD_02157</name>
</gene>
<evidence type="ECO:0000313" key="3">
    <source>
        <dbReference type="Proteomes" id="UP000003100"/>
    </source>
</evidence>
<reference evidence="2 3" key="2">
    <citation type="submission" date="2009-02" db="EMBL/GenBank/DDBJ databases">
        <title>Draft genome sequence of Blautia hydrogenotrophica DSM 10507 (Ruminococcus hydrogenotrophicus DSM 10507).</title>
        <authorList>
            <person name="Sudarsanam P."/>
            <person name="Ley R."/>
            <person name="Guruge J."/>
            <person name="Turnbaugh P.J."/>
            <person name="Mahowald M."/>
            <person name="Liep D."/>
            <person name="Gordon J."/>
        </authorList>
    </citation>
    <scope>NUCLEOTIDE SEQUENCE [LARGE SCALE GENOMIC DNA]</scope>
    <source>
        <strain evidence="3">DSM 10507 / JCM 14656 / S5a33</strain>
    </source>
</reference>
<dbReference type="Proteomes" id="UP000003100">
    <property type="component" value="Unassembled WGS sequence"/>
</dbReference>
<dbReference type="HOGENOM" id="CLU_3180777_0_0_9"/>
<protein>
    <submittedName>
        <fullName evidence="2">Uncharacterized protein</fullName>
    </submittedName>
</protein>
<keyword evidence="3" id="KW-1185">Reference proteome</keyword>
<name>C0CMR9_BLAHS</name>
<feature type="region of interest" description="Disordered" evidence="1">
    <location>
        <begin position="1"/>
        <end position="21"/>
    </location>
</feature>
<evidence type="ECO:0000256" key="1">
    <source>
        <dbReference type="SAM" id="MobiDB-lite"/>
    </source>
</evidence>
<evidence type="ECO:0000313" key="2">
    <source>
        <dbReference type="EMBL" id="EEG48938.1"/>
    </source>
</evidence>
<feature type="compositionally biased region" description="Polar residues" evidence="1">
    <location>
        <begin position="1"/>
        <end position="15"/>
    </location>
</feature>